<gene>
    <name evidence="1" type="ORF">I8751_24495</name>
</gene>
<dbReference type="Gene3D" id="3.40.50.150">
    <property type="entry name" value="Vaccinia Virus protein VP39"/>
    <property type="match status" value="1"/>
</dbReference>
<accession>A0A8J7HHN9</accession>
<evidence type="ECO:0000313" key="1">
    <source>
        <dbReference type="EMBL" id="MBH8555447.1"/>
    </source>
</evidence>
<keyword evidence="1" id="KW-0808">Transferase</keyword>
<comment type="caution">
    <text evidence="1">The sequence shown here is derived from an EMBL/GenBank/DDBJ whole genome shotgun (WGS) entry which is preliminary data.</text>
</comment>
<dbReference type="RefSeq" id="WP_214441662.1">
    <property type="nucleotide sequence ID" value="NZ_JAECZB010000094.1"/>
</dbReference>
<keyword evidence="2" id="KW-1185">Reference proteome</keyword>
<organism evidence="1 2">
    <name type="scientific">Atlanticothrix silvestris CENA357</name>
    <dbReference type="NCBI Taxonomy" id="1725252"/>
    <lineage>
        <taxon>Bacteria</taxon>
        <taxon>Bacillati</taxon>
        <taxon>Cyanobacteriota</taxon>
        <taxon>Cyanophyceae</taxon>
        <taxon>Nostocales</taxon>
        <taxon>Nodulariaceae</taxon>
        <taxon>Atlanticothrix</taxon>
        <taxon>Atlanticothrix silvestris</taxon>
    </lineage>
</organism>
<protein>
    <submittedName>
        <fullName evidence="1">SAM-dependent methyltransferase</fullName>
    </submittedName>
</protein>
<dbReference type="AlphaFoldDB" id="A0A8J7HHN9"/>
<keyword evidence="1" id="KW-0489">Methyltransferase</keyword>
<dbReference type="GO" id="GO:0008168">
    <property type="term" value="F:methyltransferase activity"/>
    <property type="evidence" value="ECO:0007669"/>
    <property type="project" value="UniProtKB-KW"/>
</dbReference>
<proteinExistence type="predicted"/>
<dbReference type="InterPro" id="IPR029063">
    <property type="entry name" value="SAM-dependent_MTases_sf"/>
</dbReference>
<name>A0A8J7HHN9_9CYAN</name>
<reference evidence="1 2" key="1">
    <citation type="journal article" date="2021" name="Int. J. Syst. Evol. Microbiol.">
        <title>Amazonocrinis nigriterrae gen. nov., sp. nov., Atlanticothrix silvestris gen. nov., sp. nov. and Dendronalium phyllosphericum gen. nov., sp. nov., nostocacean cyanobacteria from Brazilian environments.</title>
        <authorList>
            <person name="Alvarenga D.O."/>
            <person name="Andreote A.P.D."/>
            <person name="Branco L.H.Z."/>
            <person name="Delbaje E."/>
            <person name="Cruz R.B."/>
            <person name="Varani A.M."/>
            <person name="Fiore M.F."/>
        </authorList>
    </citation>
    <scope>NUCLEOTIDE SEQUENCE [LARGE SCALE GENOMIC DNA]</scope>
    <source>
        <strain evidence="1 2">CENA357</strain>
    </source>
</reference>
<dbReference type="Proteomes" id="UP000599391">
    <property type="component" value="Unassembled WGS sequence"/>
</dbReference>
<evidence type="ECO:0000313" key="2">
    <source>
        <dbReference type="Proteomes" id="UP000599391"/>
    </source>
</evidence>
<dbReference type="EMBL" id="JAECZB010000094">
    <property type="protein sequence ID" value="MBH8555447.1"/>
    <property type="molecule type" value="Genomic_DNA"/>
</dbReference>
<sequence>MGFKLESVIPWGRSMEEYVKMFDLTPEELKLNILDCASGPASFNAEMTLQGYKVISCDPVYQFTANEINKRIQDTYETVIQGVKANQEHYIWQTIQSPEQMGVIRMAAMRHFLADFSIGIIEKRYVQYELPVLPFAKNQFDLALCSHLLFTYSDHLSQEFHLASILEMCRVAKEVRIFPLLNISGETSPWLKPVMNELQKRGYSVEIKQVAYEFQKNGNQILRII</sequence>
<dbReference type="GO" id="GO:0032259">
    <property type="term" value="P:methylation"/>
    <property type="evidence" value="ECO:0007669"/>
    <property type="project" value="UniProtKB-KW"/>
</dbReference>
<dbReference type="SUPFAM" id="SSF53335">
    <property type="entry name" value="S-adenosyl-L-methionine-dependent methyltransferases"/>
    <property type="match status" value="1"/>
</dbReference>